<name>A0A0N5BYX3_STREA</name>
<dbReference type="PANTHER" id="PTHR36520">
    <property type="entry name" value="PROTEIN CBG13000-RELATED"/>
    <property type="match status" value="1"/>
</dbReference>
<reference evidence="2" key="1">
    <citation type="submission" date="2017-02" db="UniProtKB">
        <authorList>
            <consortium name="WormBaseParasite"/>
        </authorList>
    </citation>
    <scope>IDENTIFICATION</scope>
</reference>
<proteinExistence type="predicted"/>
<sequence>MLSLRVLFISGVDDKDSPYYNFLYNRLKDDSENHKSKEQEPMTAVPYEVPGPQEPLPGRSHYTNYFPLYPLQSAYVGGVELDPSITRHIGGDMNIPIPSWGIMDINGDYMFRIRQSVYKYGYNAHPVNMLGLQKDDLVRLMNSPSFHHNREIQPTLPLAKLPRSYVPMSCKPPLCNPFVYNYGVGFEGDLGGMDGVQGNIDIPIPVSKDVTYRYPLGGNIYYALDNITITWAHELSPIDPYKMLLDSEVLVGNEPRSNNNFFNYKEEVKQRRKRDVYEEMMENLTLNEILQIPNRVENKRLPRSYENHLLKIKFKKRYLNL</sequence>
<dbReference type="PANTHER" id="PTHR36520:SF2">
    <property type="entry name" value="CONSERVED SECRETED PROTEIN"/>
    <property type="match status" value="1"/>
</dbReference>
<accession>A0A0N5BYX3</accession>
<dbReference type="Proteomes" id="UP000046392">
    <property type="component" value="Unplaced"/>
</dbReference>
<evidence type="ECO:0000313" key="2">
    <source>
        <dbReference type="WBParaSite" id="SPAL_0001097200.1"/>
    </source>
</evidence>
<dbReference type="WBParaSite" id="SPAL_0001097200.1">
    <property type="protein sequence ID" value="SPAL_0001097200.1"/>
    <property type="gene ID" value="SPAL_0001097200"/>
</dbReference>
<dbReference type="AlphaFoldDB" id="A0A0N5BYX3"/>
<evidence type="ECO:0000313" key="1">
    <source>
        <dbReference type="Proteomes" id="UP000046392"/>
    </source>
</evidence>
<organism evidence="1 2">
    <name type="scientific">Strongyloides papillosus</name>
    <name type="common">Intestinal threadworm</name>
    <dbReference type="NCBI Taxonomy" id="174720"/>
    <lineage>
        <taxon>Eukaryota</taxon>
        <taxon>Metazoa</taxon>
        <taxon>Ecdysozoa</taxon>
        <taxon>Nematoda</taxon>
        <taxon>Chromadorea</taxon>
        <taxon>Rhabditida</taxon>
        <taxon>Tylenchina</taxon>
        <taxon>Panagrolaimomorpha</taxon>
        <taxon>Strongyloidoidea</taxon>
        <taxon>Strongyloididae</taxon>
        <taxon>Strongyloides</taxon>
    </lineage>
</organism>
<protein>
    <submittedName>
        <fullName evidence="2">Uncharacterized protein</fullName>
    </submittedName>
</protein>
<keyword evidence="1" id="KW-1185">Reference proteome</keyword>